<proteinExistence type="predicted"/>
<gene>
    <name evidence="1" type="ORF">GMARGA_LOCUS36329</name>
</gene>
<organism evidence="1 2">
    <name type="scientific">Gigaspora margarita</name>
    <dbReference type="NCBI Taxonomy" id="4874"/>
    <lineage>
        <taxon>Eukaryota</taxon>
        <taxon>Fungi</taxon>
        <taxon>Fungi incertae sedis</taxon>
        <taxon>Mucoromycota</taxon>
        <taxon>Glomeromycotina</taxon>
        <taxon>Glomeromycetes</taxon>
        <taxon>Diversisporales</taxon>
        <taxon>Gigasporaceae</taxon>
        <taxon>Gigaspora</taxon>
    </lineage>
</organism>
<name>A0ABN7WXC3_GIGMA</name>
<keyword evidence="2" id="KW-1185">Reference proteome</keyword>
<comment type="caution">
    <text evidence="1">The sequence shown here is derived from an EMBL/GenBank/DDBJ whole genome shotgun (WGS) entry which is preliminary data.</text>
</comment>
<dbReference type="Proteomes" id="UP000789901">
    <property type="component" value="Unassembled WGS sequence"/>
</dbReference>
<evidence type="ECO:0000313" key="1">
    <source>
        <dbReference type="EMBL" id="CAG8843055.1"/>
    </source>
</evidence>
<dbReference type="EMBL" id="CAJVQB010071128">
    <property type="protein sequence ID" value="CAG8843055.1"/>
    <property type="molecule type" value="Genomic_DNA"/>
</dbReference>
<feature type="non-terminal residue" evidence="1">
    <location>
        <position position="53"/>
    </location>
</feature>
<protein>
    <submittedName>
        <fullName evidence="1">27581_t:CDS:1</fullName>
    </submittedName>
</protein>
<sequence>MSRIVIQVVKINDRLLQTEIFQVLEKIYRQEVNNQNAIKLDSKKAAYSHGLGL</sequence>
<evidence type="ECO:0000313" key="2">
    <source>
        <dbReference type="Proteomes" id="UP000789901"/>
    </source>
</evidence>
<reference evidence="1 2" key="1">
    <citation type="submission" date="2021-06" db="EMBL/GenBank/DDBJ databases">
        <authorList>
            <person name="Kallberg Y."/>
            <person name="Tangrot J."/>
            <person name="Rosling A."/>
        </authorList>
    </citation>
    <scope>NUCLEOTIDE SEQUENCE [LARGE SCALE GENOMIC DNA]</scope>
    <source>
        <strain evidence="1 2">120-4 pot B 10/14</strain>
    </source>
</reference>
<accession>A0ABN7WXC3</accession>